<gene>
    <name evidence="6" type="ORF">ACFOSS_08755</name>
</gene>
<name>A0ABV8CNG4_9GAMM</name>
<proteinExistence type="inferred from homology"/>
<keyword evidence="6" id="KW-0012">Acyltransferase</keyword>
<dbReference type="PANTHER" id="PTHR11712">
    <property type="entry name" value="POLYKETIDE SYNTHASE-RELATED"/>
    <property type="match status" value="1"/>
</dbReference>
<dbReference type="SMART" id="SM00825">
    <property type="entry name" value="PKS_KS"/>
    <property type="match status" value="1"/>
</dbReference>
<dbReference type="CDD" id="cd00834">
    <property type="entry name" value="KAS_I_II"/>
    <property type="match status" value="1"/>
</dbReference>
<keyword evidence="3 4" id="KW-0808">Transferase</keyword>
<dbReference type="InterPro" id="IPR000794">
    <property type="entry name" value="Beta-ketoacyl_synthase"/>
</dbReference>
<dbReference type="InterPro" id="IPR020841">
    <property type="entry name" value="PKS_Beta-ketoAc_synthase_dom"/>
</dbReference>
<comment type="caution">
    <text evidence="6">The sequence shown here is derived from an EMBL/GenBank/DDBJ whole genome shotgun (WGS) entry which is preliminary data.</text>
</comment>
<comment type="pathway">
    <text evidence="1">Lipid metabolism; fatty acid biosynthesis.</text>
</comment>
<dbReference type="Proteomes" id="UP001595692">
    <property type="component" value="Unassembled WGS sequence"/>
</dbReference>
<evidence type="ECO:0000256" key="3">
    <source>
        <dbReference type="ARBA" id="ARBA00022679"/>
    </source>
</evidence>
<dbReference type="InterPro" id="IPR014030">
    <property type="entry name" value="Ketoacyl_synth_N"/>
</dbReference>
<evidence type="ECO:0000256" key="4">
    <source>
        <dbReference type="RuleBase" id="RU003694"/>
    </source>
</evidence>
<dbReference type="EC" id="2.3.1.179" evidence="6"/>
<evidence type="ECO:0000259" key="5">
    <source>
        <dbReference type="PROSITE" id="PS52004"/>
    </source>
</evidence>
<sequence>MSVAPCYIHGMGMINALGVGASQVAAGLQGPSPLAWHHTPLHDGRRVRVGAVAAALPELPPALAGHATRNNRLLLAALSQIENEITSALTRFGAERVAVVMGTSTSGIDEGTAALAAAESGAALPGYGYQQQELGAPALCVSALIGSRGPAYTVSTACSSSARAFISAQRLLLSGLADAVIVGGADSLCELTLNGFYSLESLATDTCAPFTAQRDGINIGEGAAVCLLTREPGTVALVGAGESSDAYHISAPHPEGTGAEAAMRMALLQAGVAPQSVGYINLHGTGTRLNDAMEAAAVYRLFGDQVPCSSTKQLTGHTLGAAGATEAAIAWLLLTGQASLPAQWSHPATVDPELAPIGLLCGSPPLARPWVLSNSFAFGGNNVSLLFARGVAS</sequence>
<comment type="similarity">
    <text evidence="2 4">Belongs to the thiolase-like superfamily. Beta-ketoacyl-ACP synthases family.</text>
</comment>
<reference evidence="7" key="1">
    <citation type="journal article" date="2019" name="Int. J. Syst. Evol. Microbiol.">
        <title>The Global Catalogue of Microorganisms (GCM) 10K type strain sequencing project: providing services to taxonomists for standard genome sequencing and annotation.</title>
        <authorList>
            <consortium name="The Broad Institute Genomics Platform"/>
            <consortium name="The Broad Institute Genome Sequencing Center for Infectious Disease"/>
            <person name="Wu L."/>
            <person name="Ma J."/>
        </authorList>
    </citation>
    <scope>NUCLEOTIDE SEQUENCE [LARGE SCALE GENOMIC DNA]</scope>
    <source>
        <strain evidence="7">CCUG 54939</strain>
    </source>
</reference>
<dbReference type="NCBIfam" id="NF006618">
    <property type="entry name" value="PRK09185.1"/>
    <property type="match status" value="1"/>
</dbReference>
<dbReference type="PANTHER" id="PTHR11712:SF320">
    <property type="entry name" value="BETA-KETOACYL SYNTHASE"/>
    <property type="match status" value="1"/>
</dbReference>
<evidence type="ECO:0000313" key="6">
    <source>
        <dbReference type="EMBL" id="MFC3913554.1"/>
    </source>
</evidence>
<dbReference type="InterPro" id="IPR018201">
    <property type="entry name" value="Ketoacyl_synth_AS"/>
</dbReference>
<keyword evidence="7" id="KW-1185">Reference proteome</keyword>
<dbReference type="PROSITE" id="PS00606">
    <property type="entry name" value="KS3_1"/>
    <property type="match status" value="1"/>
</dbReference>
<dbReference type="Gene3D" id="3.40.47.10">
    <property type="match status" value="2"/>
</dbReference>
<dbReference type="EMBL" id="JBHSAF010000007">
    <property type="protein sequence ID" value="MFC3913554.1"/>
    <property type="molecule type" value="Genomic_DNA"/>
</dbReference>
<dbReference type="RefSeq" id="WP_377151931.1">
    <property type="nucleotide sequence ID" value="NZ_JBHSAF010000007.1"/>
</dbReference>
<dbReference type="InterPro" id="IPR016039">
    <property type="entry name" value="Thiolase-like"/>
</dbReference>
<dbReference type="PROSITE" id="PS52004">
    <property type="entry name" value="KS3_2"/>
    <property type="match status" value="1"/>
</dbReference>
<accession>A0ABV8CNG4</accession>
<protein>
    <submittedName>
        <fullName evidence="6">Beta-ketoacyl-ACP synthase</fullName>
        <ecNumber evidence="6">2.3.1.179</ecNumber>
    </submittedName>
</protein>
<feature type="domain" description="Ketosynthase family 3 (KS3)" evidence="5">
    <location>
        <begin position="1"/>
        <end position="389"/>
    </location>
</feature>
<dbReference type="GO" id="GO:0004315">
    <property type="term" value="F:3-oxoacyl-[acyl-carrier-protein] synthase activity"/>
    <property type="evidence" value="ECO:0007669"/>
    <property type="project" value="UniProtKB-EC"/>
</dbReference>
<evidence type="ECO:0000256" key="2">
    <source>
        <dbReference type="ARBA" id="ARBA00008467"/>
    </source>
</evidence>
<evidence type="ECO:0000313" key="7">
    <source>
        <dbReference type="Proteomes" id="UP001595692"/>
    </source>
</evidence>
<dbReference type="InterPro" id="IPR014031">
    <property type="entry name" value="Ketoacyl_synth_C"/>
</dbReference>
<organism evidence="6 7">
    <name type="scientific">Pseudaeromonas sharmana</name>
    <dbReference type="NCBI Taxonomy" id="328412"/>
    <lineage>
        <taxon>Bacteria</taxon>
        <taxon>Pseudomonadati</taxon>
        <taxon>Pseudomonadota</taxon>
        <taxon>Gammaproteobacteria</taxon>
        <taxon>Aeromonadales</taxon>
        <taxon>Aeromonadaceae</taxon>
        <taxon>Pseudaeromonas</taxon>
    </lineage>
</organism>
<dbReference type="SUPFAM" id="SSF53901">
    <property type="entry name" value="Thiolase-like"/>
    <property type="match status" value="2"/>
</dbReference>
<dbReference type="Pfam" id="PF00109">
    <property type="entry name" value="ketoacyl-synt"/>
    <property type="match status" value="1"/>
</dbReference>
<dbReference type="Pfam" id="PF02801">
    <property type="entry name" value="Ketoacyl-synt_C"/>
    <property type="match status" value="1"/>
</dbReference>
<evidence type="ECO:0000256" key="1">
    <source>
        <dbReference type="ARBA" id="ARBA00005194"/>
    </source>
</evidence>